<dbReference type="Proteomes" id="UP000237797">
    <property type="component" value="Unassembled WGS sequence"/>
</dbReference>
<dbReference type="OrthoDB" id="9783842at2"/>
<dbReference type="HAMAP" id="MF_00973">
    <property type="entry name" value="Gluconeogen_factor"/>
    <property type="match status" value="1"/>
</dbReference>
<dbReference type="Gene3D" id="3.40.50.10680">
    <property type="entry name" value="CofD-like domains"/>
    <property type="match status" value="1"/>
</dbReference>
<protein>
    <recommendedName>
        <fullName evidence="2">Gluconeogenesis factor</fullName>
    </recommendedName>
</protein>
<dbReference type="PANTHER" id="PTHR30135">
    <property type="entry name" value="UNCHARACTERIZED PROTEIN YVCK-RELATED"/>
    <property type="match status" value="1"/>
</dbReference>
<dbReference type="CDD" id="cd07187">
    <property type="entry name" value="YvcK_like"/>
    <property type="match status" value="1"/>
</dbReference>
<dbReference type="GO" id="GO:0008360">
    <property type="term" value="P:regulation of cell shape"/>
    <property type="evidence" value="ECO:0007669"/>
    <property type="project" value="UniProtKB-UniRule"/>
</dbReference>
<evidence type="ECO:0000313" key="4">
    <source>
        <dbReference type="Proteomes" id="UP000237797"/>
    </source>
</evidence>
<evidence type="ECO:0000313" key="3">
    <source>
        <dbReference type="EMBL" id="PRX41474.1"/>
    </source>
</evidence>
<evidence type="ECO:0000256" key="2">
    <source>
        <dbReference type="HAMAP-Rule" id="MF_00973"/>
    </source>
</evidence>
<organism evidence="3 4">
    <name type="scientific">Planifilum fimeticola</name>
    <dbReference type="NCBI Taxonomy" id="201975"/>
    <lineage>
        <taxon>Bacteria</taxon>
        <taxon>Bacillati</taxon>
        <taxon>Bacillota</taxon>
        <taxon>Bacilli</taxon>
        <taxon>Bacillales</taxon>
        <taxon>Thermoactinomycetaceae</taxon>
        <taxon>Planifilum</taxon>
    </lineage>
</organism>
<name>A0A2T0LGR0_9BACL</name>
<comment type="similarity">
    <text evidence="2">Belongs to the gluconeogenesis factor family.</text>
</comment>
<dbReference type="InterPro" id="IPR002882">
    <property type="entry name" value="CofD"/>
</dbReference>
<comment type="caution">
    <text evidence="3">The sequence shown here is derived from an EMBL/GenBank/DDBJ whole genome shotgun (WGS) entry which is preliminary data.</text>
</comment>
<dbReference type="GO" id="GO:0043743">
    <property type="term" value="F:LPPG:FO 2-phospho-L-lactate transferase activity"/>
    <property type="evidence" value="ECO:0007669"/>
    <property type="project" value="InterPro"/>
</dbReference>
<dbReference type="InterPro" id="IPR010119">
    <property type="entry name" value="Gluconeogen_factor"/>
</dbReference>
<keyword evidence="4" id="KW-1185">Reference proteome</keyword>
<proteinExistence type="inferred from homology"/>
<dbReference type="RefSeq" id="WP_106344533.1">
    <property type="nucleotide sequence ID" value="NZ_PVNE01000006.1"/>
</dbReference>
<comment type="subcellular location">
    <subcellularLocation>
        <location evidence="2">Cytoplasm</location>
    </subcellularLocation>
</comment>
<gene>
    <name evidence="3" type="ORF">CLV97_10684</name>
</gene>
<sequence>MKDYPRGESRRPHIVAIGGGTGLPVLLRGLKKAHVDITAVVTVADDGGSSGRLRDDMQMPPPGDVRNVLIALADTEPLLEQVLQHRFTNGDGLAGHALGNLMLAALKEITGDFTQAIEEMSRVLAVRGQVLPASSQDVVLLAEMTDGTIIRGESQIPKSGKKIRRVFLHPPQPAPHDDALDAIARADAIVIGPGSLYTSILPNLLVRGMAEAIRASSADKFYICNVMTQPGETDGFTASDHVQAIYDHVGDRFFDTVIVNNAVPPPSIRRKYAAKGAETVLPDIDRLKELGCHVIADNLLLYGSDSYLRHDADRLCRHILNRVRERKRRRCSG</sequence>
<dbReference type="PANTHER" id="PTHR30135:SF3">
    <property type="entry name" value="GLUCONEOGENESIS FACTOR-RELATED"/>
    <property type="match status" value="1"/>
</dbReference>
<dbReference type="EMBL" id="PVNE01000006">
    <property type="protein sequence ID" value="PRX41474.1"/>
    <property type="molecule type" value="Genomic_DNA"/>
</dbReference>
<reference evidence="3 4" key="1">
    <citation type="submission" date="2018-03" db="EMBL/GenBank/DDBJ databases">
        <title>Genomic Encyclopedia of Archaeal and Bacterial Type Strains, Phase II (KMG-II): from individual species to whole genera.</title>
        <authorList>
            <person name="Goeker M."/>
        </authorList>
    </citation>
    <scope>NUCLEOTIDE SEQUENCE [LARGE SCALE GENOMIC DNA]</scope>
    <source>
        <strain evidence="3 4">DSM 44946</strain>
    </source>
</reference>
<evidence type="ECO:0000256" key="1">
    <source>
        <dbReference type="ARBA" id="ARBA00022490"/>
    </source>
</evidence>
<dbReference type="AlphaFoldDB" id="A0A2T0LGR0"/>
<dbReference type="GO" id="GO:0005737">
    <property type="term" value="C:cytoplasm"/>
    <property type="evidence" value="ECO:0007669"/>
    <property type="project" value="UniProtKB-SubCell"/>
</dbReference>
<keyword evidence="1 2" id="KW-0963">Cytoplasm</keyword>
<dbReference type="InterPro" id="IPR038136">
    <property type="entry name" value="CofD-like_dom_sf"/>
</dbReference>
<dbReference type="SUPFAM" id="SSF142338">
    <property type="entry name" value="CofD-like"/>
    <property type="match status" value="1"/>
</dbReference>
<dbReference type="Pfam" id="PF01933">
    <property type="entry name" value="CofD"/>
    <property type="match status" value="1"/>
</dbReference>
<accession>A0A2T0LGR0</accession>
<dbReference type="NCBIfam" id="TIGR01826">
    <property type="entry name" value="CofD_related"/>
    <property type="match status" value="1"/>
</dbReference>
<comment type="function">
    <text evidence="2">Required for morphogenesis under gluconeogenic growth conditions.</text>
</comment>